<feature type="transmembrane region" description="Helical" evidence="1">
    <location>
        <begin position="222"/>
        <end position="240"/>
    </location>
</feature>
<feature type="transmembrane region" description="Helical" evidence="1">
    <location>
        <begin position="402"/>
        <end position="418"/>
    </location>
</feature>
<evidence type="ECO:0008006" key="4">
    <source>
        <dbReference type="Google" id="ProtNLM"/>
    </source>
</evidence>
<protein>
    <recommendedName>
        <fullName evidence="4">Oligosaccharide repeat unit polymerase</fullName>
    </recommendedName>
</protein>
<keyword evidence="1" id="KW-0472">Membrane</keyword>
<keyword evidence="1" id="KW-0812">Transmembrane</keyword>
<feature type="transmembrane region" description="Helical" evidence="1">
    <location>
        <begin position="260"/>
        <end position="278"/>
    </location>
</feature>
<feature type="transmembrane region" description="Helical" evidence="1">
    <location>
        <begin position="196"/>
        <end position="216"/>
    </location>
</feature>
<feature type="transmembrane region" description="Helical" evidence="1">
    <location>
        <begin position="75"/>
        <end position="97"/>
    </location>
</feature>
<sequence length="452" mass="52605">MTITYILIFVLLFHIILFKKMIFRWNTFGIFFIATMIFSVVGVMAYPFMIDYVMITFNTFKLELITSQEIIKTQLLVVGGLLTVLYSYTIGIWALYGRVECIDHFRMEAPIKNNLSKTNFYFILLLIFLFLSVYLFIKRDILITGIVDGLIGRQPTALLISRIGITSNYLYVVITYNLLPFLTIVALYVSMKRKTLVSRILFIGLFIVSFSLILLLFQKRPLIIFLLSLLLSAFIFRKYIHIKEKRILTRKEKKKLRRRYALIGLALFSILILLYYSGTTYQFKSVFSGVTKLTEVVLTRIFGRLALPAFCYVHYFPNVEGHYGITNIGTLSKVFRYQTFLDSKEVFLHFTRTDEKQGSLAINSILDFYGAFGYYGLIIGNMILGFFLCGLDAFLNRLEKNNINLIFIIFCFVFAYYLSQASMARSLLGYGFFFFAITWMFLQKGFKVKLRP</sequence>
<evidence type="ECO:0000313" key="3">
    <source>
        <dbReference type="Proteomes" id="UP000464657"/>
    </source>
</evidence>
<dbReference type="EMBL" id="CP019288">
    <property type="protein sequence ID" value="QHI37458.1"/>
    <property type="molecule type" value="Genomic_DNA"/>
</dbReference>
<gene>
    <name evidence="2" type="ORF">IMCC3317_28370</name>
</gene>
<reference evidence="2 3" key="1">
    <citation type="journal article" date="2013" name="Int. J. Syst. Evol. Microbiol.">
        <title>Kordia antarctica sp. nov., isolated from Antarctic seawater.</title>
        <authorList>
            <person name="Baek K."/>
            <person name="Choi A."/>
            <person name="Kang I."/>
            <person name="Lee K."/>
            <person name="Cho J.C."/>
        </authorList>
    </citation>
    <scope>NUCLEOTIDE SEQUENCE [LARGE SCALE GENOMIC DNA]</scope>
    <source>
        <strain evidence="2 3">IMCC3317</strain>
    </source>
</reference>
<organism evidence="2 3">
    <name type="scientific">Kordia antarctica</name>
    <dbReference type="NCBI Taxonomy" id="1218801"/>
    <lineage>
        <taxon>Bacteria</taxon>
        <taxon>Pseudomonadati</taxon>
        <taxon>Bacteroidota</taxon>
        <taxon>Flavobacteriia</taxon>
        <taxon>Flavobacteriales</taxon>
        <taxon>Flavobacteriaceae</taxon>
        <taxon>Kordia</taxon>
    </lineage>
</organism>
<name>A0A7L4ZL64_9FLAO</name>
<dbReference type="RefSeq" id="WP_160130081.1">
    <property type="nucleotide sequence ID" value="NZ_CP019288.1"/>
</dbReference>
<feature type="transmembrane region" description="Helical" evidence="1">
    <location>
        <begin position="118"/>
        <end position="137"/>
    </location>
</feature>
<feature type="transmembrane region" description="Helical" evidence="1">
    <location>
        <begin position="6"/>
        <end position="23"/>
    </location>
</feature>
<feature type="transmembrane region" description="Helical" evidence="1">
    <location>
        <begin position="169"/>
        <end position="189"/>
    </location>
</feature>
<evidence type="ECO:0000256" key="1">
    <source>
        <dbReference type="SAM" id="Phobius"/>
    </source>
</evidence>
<dbReference type="Proteomes" id="UP000464657">
    <property type="component" value="Chromosome"/>
</dbReference>
<dbReference type="KEGG" id="kan:IMCC3317_28370"/>
<dbReference type="OrthoDB" id="1443453at2"/>
<feature type="transmembrane region" description="Helical" evidence="1">
    <location>
        <begin position="372"/>
        <end position="395"/>
    </location>
</feature>
<feature type="transmembrane region" description="Helical" evidence="1">
    <location>
        <begin position="424"/>
        <end position="442"/>
    </location>
</feature>
<proteinExistence type="predicted"/>
<evidence type="ECO:0000313" key="2">
    <source>
        <dbReference type="EMBL" id="QHI37458.1"/>
    </source>
</evidence>
<feature type="transmembrane region" description="Helical" evidence="1">
    <location>
        <begin position="30"/>
        <end position="55"/>
    </location>
</feature>
<keyword evidence="1" id="KW-1133">Transmembrane helix</keyword>
<keyword evidence="3" id="KW-1185">Reference proteome</keyword>
<dbReference type="AlphaFoldDB" id="A0A7L4ZL64"/>
<accession>A0A7L4ZL64</accession>